<accession>B8DJA8</accession>
<feature type="chain" id="PRO_5002870299" description="Lipoprotein" evidence="1">
    <location>
        <begin position="31"/>
        <end position="210"/>
    </location>
</feature>
<reference evidence="2" key="1">
    <citation type="submission" date="2008-10" db="EMBL/GenBank/DDBJ databases">
        <title>Complete sequence of Desulfovibrio vulgaris str. 'Miyazaki F'.</title>
        <authorList>
            <person name="Lucas S."/>
            <person name="Copeland A."/>
            <person name="Lapidus A."/>
            <person name="Glavina del Rio T."/>
            <person name="Dalin E."/>
            <person name="Tice H."/>
            <person name="Bruce D."/>
            <person name="Goodwin L."/>
            <person name="Pitluck S."/>
            <person name="Sims D."/>
            <person name="Brettin T."/>
            <person name="Detter J.C."/>
            <person name="Han C."/>
            <person name="Larimer F."/>
            <person name="Land M."/>
            <person name="Hauser L."/>
            <person name="Kyrpides N."/>
            <person name="Mikhailova N."/>
            <person name="Hazen T.C."/>
            <person name="Richardson P."/>
        </authorList>
    </citation>
    <scope>NUCLEOTIDE SEQUENCE</scope>
    <source>
        <strain evidence="2">Miyazaki F</strain>
    </source>
</reference>
<protein>
    <recommendedName>
        <fullName evidence="3">Lipoprotein</fullName>
    </recommendedName>
</protein>
<sequence>MHRILRVVALLVTLAAALTVTATGAATAHAAGGQVTALDMFRMLPATIFENTAEGLNDEEKQQLADEGETNFWAVVESTPELYEVGALPMLDTRVTVRVFRADNGDTLAAMGVKNGEACALELWRRKPDGRLAPAATPEEPDITDFFAPGYKLPPGTSPSVMLCLGEAGLEARALLWTSTGLAQVKFDHKVMYRWNGSTFSKAILPANGQ</sequence>
<feature type="signal peptide" evidence="1">
    <location>
        <begin position="1"/>
        <end position="30"/>
    </location>
</feature>
<organism evidence="2">
    <name type="scientific">Nitratidesulfovibrio vulgaris (strain DSM 19637 / Miyazaki F)</name>
    <name type="common">Desulfovibrio vulgaris</name>
    <dbReference type="NCBI Taxonomy" id="883"/>
    <lineage>
        <taxon>Bacteria</taxon>
        <taxon>Pseudomonadati</taxon>
        <taxon>Thermodesulfobacteriota</taxon>
        <taxon>Desulfovibrionia</taxon>
        <taxon>Desulfovibrionales</taxon>
        <taxon>Desulfovibrionaceae</taxon>
        <taxon>Nitratidesulfovibrio</taxon>
    </lineage>
</organism>
<dbReference type="eggNOG" id="ENOG502ZHBE">
    <property type="taxonomic scope" value="Bacteria"/>
</dbReference>
<dbReference type="HOGENOM" id="CLU_1308482_0_0_7"/>
<evidence type="ECO:0008006" key="3">
    <source>
        <dbReference type="Google" id="ProtNLM"/>
    </source>
</evidence>
<dbReference type="EMBL" id="CP001197">
    <property type="protein sequence ID" value="ACL09985.1"/>
    <property type="molecule type" value="Genomic_DNA"/>
</dbReference>
<dbReference type="KEGG" id="dvm:DvMF_3048"/>
<evidence type="ECO:0000256" key="1">
    <source>
        <dbReference type="SAM" id="SignalP"/>
    </source>
</evidence>
<dbReference type="OrthoDB" id="5455099at2"/>
<keyword evidence="1" id="KW-0732">Signal</keyword>
<proteinExistence type="predicted"/>
<evidence type="ECO:0000313" key="2">
    <source>
        <dbReference type="EMBL" id="ACL09985.1"/>
    </source>
</evidence>
<dbReference type="AlphaFoldDB" id="B8DJA8"/>
<name>B8DJA8_NITV9</name>
<gene>
    <name evidence="2" type="ordered locus">DvMF_3048</name>
</gene>